<evidence type="ECO:0000256" key="1">
    <source>
        <dbReference type="SAM" id="Phobius"/>
    </source>
</evidence>
<evidence type="ECO:0000259" key="2">
    <source>
        <dbReference type="Pfam" id="PF07331"/>
    </source>
</evidence>
<feature type="transmembrane region" description="Helical" evidence="1">
    <location>
        <begin position="123"/>
        <end position="142"/>
    </location>
</feature>
<dbReference type="EMBL" id="VSSQ01032817">
    <property type="protein sequence ID" value="MPM84209.1"/>
    <property type="molecule type" value="Genomic_DNA"/>
</dbReference>
<accession>A0A645D4R9</accession>
<evidence type="ECO:0000313" key="3">
    <source>
        <dbReference type="EMBL" id="MPM84209.1"/>
    </source>
</evidence>
<proteinExistence type="predicted"/>
<feature type="transmembrane region" description="Helical" evidence="1">
    <location>
        <begin position="6"/>
        <end position="25"/>
    </location>
</feature>
<dbReference type="AlphaFoldDB" id="A0A645D4R9"/>
<keyword evidence="1" id="KW-1133">Transmembrane helix</keyword>
<dbReference type="Pfam" id="PF07331">
    <property type="entry name" value="TctB"/>
    <property type="match status" value="1"/>
</dbReference>
<keyword evidence="1" id="KW-0472">Membrane</keyword>
<dbReference type="InterPro" id="IPR009936">
    <property type="entry name" value="DUF1468"/>
</dbReference>
<protein>
    <recommendedName>
        <fullName evidence="2">DUF1468 domain-containing protein</fullName>
    </recommendedName>
</protein>
<keyword evidence="1" id="KW-0812">Transmembrane</keyword>
<organism evidence="3">
    <name type="scientific">bioreactor metagenome</name>
    <dbReference type="NCBI Taxonomy" id="1076179"/>
    <lineage>
        <taxon>unclassified sequences</taxon>
        <taxon>metagenomes</taxon>
        <taxon>ecological metagenomes</taxon>
    </lineage>
</organism>
<comment type="caution">
    <text evidence="3">The sequence shown here is derived from an EMBL/GenBank/DDBJ whole genome shotgun (WGS) entry which is preliminary data.</text>
</comment>
<reference evidence="3" key="1">
    <citation type="submission" date="2019-08" db="EMBL/GenBank/DDBJ databases">
        <authorList>
            <person name="Kucharzyk K."/>
            <person name="Murdoch R.W."/>
            <person name="Higgins S."/>
            <person name="Loffler F."/>
        </authorList>
    </citation>
    <scope>NUCLEOTIDE SEQUENCE</scope>
</reference>
<sequence>MKLNKNRIVSLFLILFGIGIIYLSTQIKSLFSLSPRDVGPSFFPIAASIGLVVCAIGKFLTEGKKNEHFLDSDGWLRVIMMFVVLGLYLVAMIYLGYIISTLAAAPAMVLVMREERKIHPISLGLFSVGITAVLFLVFQYVIQVSLPVGILFK</sequence>
<feature type="domain" description="DUF1468" evidence="2">
    <location>
        <begin position="8"/>
        <end position="147"/>
    </location>
</feature>
<feature type="transmembrane region" description="Helical" evidence="1">
    <location>
        <begin position="79"/>
        <end position="111"/>
    </location>
</feature>
<gene>
    <name evidence="3" type="ORF">SDC9_131280</name>
</gene>
<name>A0A645D4R9_9ZZZZ</name>